<evidence type="ECO:0000256" key="1">
    <source>
        <dbReference type="ARBA" id="ARBA00009083"/>
    </source>
</evidence>
<dbReference type="PANTHER" id="PTHR19836">
    <property type="entry name" value="30S RIBOSOMAL PROTEIN S14"/>
    <property type="match status" value="1"/>
</dbReference>
<dbReference type="GO" id="GO:0019843">
    <property type="term" value="F:rRNA binding"/>
    <property type="evidence" value="ECO:0007669"/>
    <property type="project" value="UniProtKB-UniRule"/>
</dbReference>
<dbReference type="PANTHER" id="PTHR19836:SF19">
    <property type="entry name" value="SMALL RIBOSOMAL SUBUNIT PROTEIN US14M"/>
    <property type="match status" value="1"/>
</dbReference>
<dbReference type="GO" id="GO:0003735">
    <property type="term" value="F:structural constituent of ribosome"/>
    <property type="evidence" value="ECO:0007669"/>
    <property type="project" value="InterPro"/>
</dbReference>
<comment type="subunit">
    <text evidence="5">Part of the 30S ribosomal subunit.</text>
</comment>
<keyword evidence="6" id="KW-0150">Chloroplast</keyword>
<dbReference type="EMBL" id="KF733443">
    <property type="protein sequence ID" value="AHI51150.1"/>
    <property type="molecule type" value="Genomic_DNA"/>
</dbReference>
<evidence type="ECO:0000256" key="2">
    <source>
        <dbReference type="ARBA" id="ARBA00022980"/>
    </source>
</evidence>
<dbReference type="SUPFAM" id="SSF57716">
    <property type="entry name" value="Glucocorticoid receptor-like (DNA-binding domain)"/>
    <property type="match status" value="1"/>
</dbReference>
<dbReference type="GO" id="GO:0006412">
    <property type="term" value="P:translation"/>
    <property type="evidence" value="ECO:0007669"/>
    <property type="project" value="UniProtKB-UniRule"/>
</dbReference>
<dbReference type="GO" id="GO:0015935">
    <property type="term" value="C:small ribosomal subunit"/>
    <property type="evidence" value="ECO:0007669"/>
    <property type="project" value="TreeGrafter"/>
</dbReference>
<dbReference type="InterPro" id="IPR023036">
    <property type="entry name" value="Ribosomal_uS14_bac/plastid"/>
</dbReference>
<evidence type="ECO:0000256" key="5">
    <source>
        <dbReference type="HAMAP-Rule" id="MF_00537"/>
    </source>
</evidence>
<dbReference type="GO" id="GO:0009507">
    <property type="term" value="C:chloroplast"/>
    <property type="evidence" value="ECO:0007669"/>
    <property type="project" value="UniProtKB-SubCell"/>
</dbReference>
<proteinExistence type="inferred from homology"/>
<dbReference type="AlphaFoldDB" id="A0A023JEE7"/>
<keyword evidence="6" id="KW-0934">Plastid</keyword>
<keyword evidence="5" id="KW-0694">RNA-binding</keyword>
<reference evidence="6" key="1">
    <citation type="journal article" date="2014" name="Genome Biol. Evol.">
        <title>Serial gene losses and foreign DNA underlie size and sequence variation in the plastid genomes of diatoms.</title>
        <authorList>
            <person name="Ruck E.C."/>
            <person name="Nakov T."/>
            <person name="Jansen R.K."/>
            <person name="Theriot E.C."/>
            <person name="Alverson A.J."/>
        </authorList>
    </citation>
    <scope>NUCLEOTIDE SEQUENCE</scope>
    <source>
        <strain evidence="6">Utex FD354</strain>
    </source>
</reference>
<name>A0A023JEE7_9STRA</name>
<sequence>MAKKSMIEREKKRIKLYKKYSLKRANLLKKYQNEKSFNLKLELHSKLQKLPRNSSKTRIRNRCWKTGRARGVFRDFGLSRHVFREMAHQCLLPGVTKSSW</sequence>
<dbReference type="InterPro" id="IPR018271">
    <property type="entry name" value="Ribosomal_uS14_CS"/>
</dbReference>
<dbReference type="Pfam" id="PF00253">
    <property type="entry name" value="Ribosomal_S14"/>
    <property type="match status" value="1"/>
</dbReference>
<dbReference type="NCBIfam" id="NF006477">
    <property type="entry name" value="PRK08881.1"/>
    <property type="match status" value="1"/>
</dbReference>
<organism evidence="6">
    <name type="scientific">Eunotia naegelii</name>
    <dbReference type="NCBI Taxonomy" id="1458866"/>
    <lineage>
        <taxon>Eukaryota</taxon>
        <taxon>Sar</taxon>
        <taxon>Stramenopiles</taxon>
        <taxon>Ochrophyta</taxon>
        <taxon>Bacillariophyta</taxon>
        <taxon>Bacillariophyceae</taxon>
        <taxon>Eunotiophycidae</taxon>
        <taxon>Eunotiales</taxon>
        <taxon>Eunotiaceae</taxon>
        <taxon>Eunotia</taxon>
    </lineage>
</organism>
<dbReference type="HAMAP" id="MF_00537">
    <property type="entry name" value="Ribosomal_uS14_1"/>
    <property type="match status" value="1"/>
</dbReference>
<dbReference type="PROSITE" id="PS00527">
    <property type="entry name" value="RIBOSOMAL_S14"/>
    <property type="match status" value="1"/>
</dbReference>
<comment type="subcellular location">
    <subcellularLocation>
        <location evidence="5">Plastid</location>
        <location evidence="5">Chloroplast</location>
    </subcellularLocation>
</comment>
<dbReference type="Gene3D" id="1.10.287.1480">
    <property type="match status" value="1"/>
</dbReference>
<dbReference type="InterPro" id="IPR001209">
    <property type="entry name" value="Ribosomal_uS14"/>
</dbReference>
<dbReference type="GeneID" id="20465682"/>
<comment type="function">
    <text evidence="5">Binds 16S rRNA, required for the assembly of 30S particles.</text>
</comment>
<dbReference type="RefSeq" id="YP_009059203.1">
    <property type="nucleotide sequence ID" value="NC_024928.1"/>
</dbReference>
<geneLocation type="chloroplast" evidence="6"/>
<keyword evidence="3 5" id="KW-0687">Ribonucleoprotein</keyword>
<evidence type="ECO:0000256" key="3">
    <source>
        <dbReference type="ARBA" id="ARBA00023274"/>
    </source>
</evidence>
<dbReference type="FunFam" id="1.10.287.1480:FF:000001">
    <property type="entry name" value="30S ribosomal protein S14"/>
    <property type="match status" value="1"/>
</dbReference>
<gene>
    <name evidence="5 6" type="primary">rps14</name>
</gene>
<evidence type="ECO:0000313" key="6">
    <source>
        <dbReference type="EMBL" id="AHI51150.1"/>
    </source>
</evidence>
<protein>
    <recommendedName>
        <fullName evidence="4 5">Small ribosomal subunit protein uS14c</fullName>
    </recommendedName>
</protein>
<comment type="similarity">
    <text evidence="1 5">Belongs to the universal ribosomal protein uS14 family.</text>
</comment>
<keyword evidence="2 5" id="KW-0689">Ribosomal protein</keyword>
<evidence type="ECO:0000256" key="4">
    <source>
        <dbReference type="ARBA" id="ARBA00035247"/>
    </source>
</evidence>
<keyword evidence="5" id="KW-0699">rRNA-binding</keyword>
<accession>A0A023JEE7</accession>